<evidence type="ECO:0000313" key="3">
    <source>
        <dbReference type="Proteomes" id="UP000566324"/>
    </source>
</evidence>
<protein>
    <recommendedName>
        <fullName evidence="1">Large polyvalent protein associated domain-containing protein</fullName>
    </recommendedName>
</protein>
<evidence type="ECO:0000313" key="2">
    <source>
        <dbReference type="EMBL" id="MBB4633768.1"/>
    </source>
</evidence>
<sequence length="319" mass="33865">MRTGDSFDTDLNSVIDDMARGNLMPMLSPAQRARESMHFAVSSKPDYEADLQRAARATGVPIPSARSYPDVVSARARSEAYDYDRMADESPAVIALLGDVDKARIAHDDVESLSAIERGLKKFKGTLGAAYYDAANAGAEMRRVVGDVSDVAFSPVTALIDAYAEAASPALAQKLYRYDREGKKAAAAEREGFQRRAAEVMPQSDSFIEGAIWSGVRSLPSTVTAIGASVATGSPATGLAIMSASTGSTSYGEARDAGLPMSRALAYGISQGTIEGATEKLPMEFIVKSLGKVKMGRFLGEFVAKEMVGVWTGVQKGPR</sequence>
<comment type="caution">
    <text evidence="2">The sequence shown here is derived from an EMBL/GenBank/DDBJ whole genome shotgun (WGS) entry which is preliminary data.</text>
</comment>
<organism evidence="2 3">
    <name type="scientific">Sphingosinicella soli</name>
    <dbReference type="NCBI Taxonomy" id="333708"/>
    <lineage>
        <taxon>Bacteria</taxon>
        <taxon>Pseudomonadati</taxon>
        <taxon>Pseudomonadota</taxon>
        <taxon>Alphaproteobacteria</taxon>
        <taxon>Sphingomonadales</taxon>
        <taxon>Sphingosinicellaceae</taxon>
        <taxon>Sphingosinicella</taxon>
    </lineage>
</organism>
<keyword evidence="3" id="KW-1185">Reference proteome</keyword>
<dbReference type="InterPro" id="IPR040738">
    <property type="entry name" value="LPD22"/>
</dbReference>
<feature type="domain" description="Large polyvalent protein associated" evidence="1">
    <location>
        <begin position="33"/>
        <end position="124"/>
    </location>
</feature>
<proteinExistence type="predicted"/>
<evidence type="ECO:0000259" key="1">
    <source>
        <dbReference type="Pfam" id="PF18834"/>
    </source>
</evidence>
<gene>
    <name evidence="2" type="ORF">GGQ98_003420</name>
</gene>
<dbReference type="Proteomes" id="UP000566324">
    <property type="component" value="Unassembled WGS sequence"/>
</dbReference>
<dbReference type="RefSeq" id="WP_184071663.1">
    <property type="nucleotide sequence ID" value="NZ_JACHNZ010000057.1"/>
</dbReference>
<reference evidence="2 3" key="1">
    <citation type="submission" date="2020-08" db="EMBL/GenBank/DDBJ databases">
        <title>Genomic Encyclopedia of Type Strains, Phase IV (KMG-IV): sequencing the most valuable type-strain genomes for metagenomic binning, comparative biology and taxonomic classification.</title>
        <authorList>
            <person name="Goeker M."/>
        </authorList>
    </citation>
    <scope>NUCLEOTIDE SEQUENCE [LARGE SCALE GENOMIC DNA]</scope>
    <source>
        <strain evidence="2 3">DSM 17328</strain>
    </source>
</reference>
<dbReference type="EMBL" id="JACHNZ010000057">
    <property type="protein sequence ID" value="MBB4633768.1"/>
    <property type="molecule type" value="Genomic_DNA"/>
</dbReference>
<dbReference type="AlphaFoldDB" id="A0A7W7B5Y9"/>
<name>A0A7W7B5Y9_9SPHN</name>
<accession>A0A7W7B5Y9</accession>
<dbReference type="Pfam" id="PF18834">
    <property type="entry name" value="LPD22"/>
    <property type="match status" value="1"/>
</dbReference>